<proteinExistence type="predicted"/>
<gene>
    <name evidence="1" type="ORF">IE077_004271</name>
</gene>
<name>A0ABQ7J5D7_9APIC</name>
<accession>A0ABQ7J5D7</accession>
<evidence type="ECO:0000313" key="1">
    <source>
        <dbReference type="EMBL" id="KAF8819186.1"/>
    </source>
</evidence>
<reference evidence="1 2" key="1">
    <citation type="journal article" date="2020" name="bioRxiv">
        <title>Metabolic contributions of an alphaproteobacterial endosymbiont in the apicomplexan Cardiosporidium cionae.</title>
        <authorList>
            <person name="Hunter E.S."/>
            <person name="Paight C.J."/>
            <person name="Lane C.E."/>
        </authorList>
    </citation>
    <scope>NUCLEOTIDE SEQUENCE [LARGE SCALE GENOMIC DNA]</scope>
    <source>
        <strain evidence="1">ESH_2018</strain>
    </source>
</reference>
<organism evidence="1 2">
    <name type="scientific">Cardiosporidium cionae</name>
    <dbReference type="NCBI Taxonomy" id="476202"/>
    <lineage>
        <taxon>Eukaryota</taxon>
        <taxon>Sar</taxon>
        <taxon>Alveolata</taxon>
        <taxon>Apicomplexa</taxon>
        <taxon>Aconoidasida</taxon>
        <taxon>Nephromycida</taxon>
        <taxon>Cardiosporidium</taxon>
    </lineage>
</organism>
<sequence length="204" mass="21994">MDIKKNPPIDIVTSAVDDRRQPKQLNDSHVDSIAQSKMLLSNPSENRLLQAISSLPPTFSDLYIRPGTRVGGQVIPSGRIGGWAFAYDMRGIQPGAVTNYGSWYPLFYPYTTGSTFTYTPPPPPPVERAPFGAQTQFGNFQNGFQSSSGNYVPVQPGQLEQPASSSLVPIVTGNQGEGAGLLPTGVASSIQNRLLSENIEEILL</sequence>
<evidence type="ECO:0000313" key="2">
    <source>
        <dbReference type="Proteomes" id="UP000823046"/>
    </source>
</evidence>
<comment type="caution">
    <text evidence="1">The sequence shown here is derived from an EMBL/GenBank/DDBJ whole genome shotgun (WGS) entry which is preliminary data.</text>
</comment>
<dbReference type="Proteomes" id="UP000823046">
    <property type="component" value="Unassembled WGS sequence"/>
</dbReference>
<dbReference type="EMBL" id="JADAQX010000906">
    <property type="protein sequence ID" value="KAF8819186.1"/>
    <property type="molecule type" value="Genomic_DNA"/>
</dbReference>
<protein>
    <submittedName>
        <fullName evidence="1">Uncharacterized protein</fullName>
    </submittedName>
</protein>
<keyword evidence="2" id="KW-1185">Reference proteome</keyword>